<evidence type="ECO:0000313" key="1">
    <source>
        <dbReference type="EMBL" id="QYA18743.1"/>
    </source>
</evidence>
<name>A0A8F8PK79_9VIRU</name>
<reference evidence="1" key="1">
    <citation type="submission" date="2021-06" db="EMBL/GenBank/DDBJ databases">
        <authorList>
            <person name="Rolland C."/>
        </authorList>
    </citation>
    <scope>NUCLEOTIDE SEQUENCE</scope>
    <source>
        <strain evidence="1">347.936635</strain>
    </source>
</reference>
<dbReference type="EMBL" id="MZ420154">
    <property type="protein sequence ID" value="QYA18743.1"/>
    <property type="molecule type" value="Genomic_DNA"/>
</dbReference>
<protein>
    <submittedName>
        <fullName evidence="1">Uncharacterized protein</fullName>
    </submittedName>
</protein>
<organism evidence="1">
    <name type="scientific">Clandestinovirus</name>
    <dbReference type="NCBI Taxonomy" id="2831644"/>
    <lineage>
        <taxon>Viruses</taxon>
    </lineage>
</organism>
<sequence length="136" mass="15074">MPITAEPSANEIKSQSHFLIYGPASFTCGFTMDAVQLIDDKKLRIIFVKTDDLEHMKLPALGKIMEPMESVKKGDSSMVVIPDNISDVDAANKMTASWPQIFLWVPSDRKYHYIGGMGDINNSGSQSSWLAKYDSA</sequence>
<gene>
    <name evidence="1" type="ORF">KOM_12_475</name>
</gene>
<proteinExistence type="predicted"/>
<accession>A0A8F8PK79</accession>